<evidence type="ECO:0000313" key="2">
    <source>
        <dbReference type="EMBL" id="GIJ50760.1"/>
    </source>
</evidence>
<accession>A0A8J3YVS4</accession>
<keyword evidence="3" id="KW-1185">Reference proteome</keyword>
<evidence type="ECO:0000256" key="1">
    <source>
        <dbReference type="SAM" id="MobiDB-lite"/>
    </source>
</evidence>
<feature type="region of interest" description="Disordered" evidence="1">
    <location>
        <begin position="1"/>
        <end position="23"/>
    </location>
</feature>
<name>A0A8J3YVS4_9ACTN</name>
<dbReference type="AlphaFoldDB" id="A0A8J3YVS4"/>
<reference evidence="2" key="1">
    <citation type="submission" date="2021-01" db="EMBL/GenBank/DDBJ databases">
        <title>Whole genome shotgun sequence of Virgisporangium aliadipatigenens NBRC 105644.</title>
        <authorList>
            <person name="Komaki H."/>
            <person name="Tamura T."/>
        </authorList>
    </citation>
    <scope>NUCLEOTIDE SEQUENCE</scope>
    <source>
        <strain evidence="2">NBRC 105644</strain>
    </source>
</reference>
<dbReference type="EMBL" id="BOPF01000039">
    <property type="protein sequence ID" value="GIJ50760.1"/>
    <property type="molecule type" value="Genomic_DNA"/>
</dbReference>
<comment type="caution">
    <text evidence="2">The sequence shown here is derived from an EMBL/GenBank/DDBJ whole genome shotgun (WGS) entry which is preliminary data.</text>
</comment>
<dbReference type="Proteomes" id="UP000619260">
    <property type="component" value="Unassembled WGS sequence"/>
</dbReference>
<gene>
    <name evidence="2" type="ORF">Val02_76460</name>
</gene>
<sequence>MAIAGAPARAASCTTQRSGTNGASATCTSGTYRVGIECVVLKPGDPISTIHYGQWKTGGVASTKSCAGGSRLFDFWAEED</sequence>
<organism evidence="2 3">
    <name type="scientific">Virgisporangium aliadipatigenens</name>
    <dbReference type="NCBI Taxonomy" id="741659"/>
    <lineage>
        <taxon>Bacteria</taxon>
        <taxon>Bacillati</taxon>
        <taxon>Actinomycetota</taxon>
        <taxon>Actinomycetes</taxon>
        <taxon>Micromonosporales</taxon>
        <taxon>Micromonosporaceae</taxon>
        <taxon>Virgisporangium</taxon>
    </lineage>
</organism>
<feature type="compositionally biased region" description="Polar residues" evidence="1">
    <location>
        <begin position="12"/>
        <end position="23"/>
    </location>
</feature>
<proteinExistence type="predicted"/>
<evidence type="ECO:0000313" key="3">
    <source>
        <dbReference type="Proteomes" id="UP000619260"/>
    </source>
</evidence>
<protein>
    <submittedName>
        <fullName evidence="2">Uncharacterized protein</fullName>
    </submittedName>
</protein>